<dbReference type="AlphaFoldDB" id="C7GHY8"/>
<feature type="non-terminal residue" evidence="3">
    <location>
        <position position="153"/>
    </location>
</feature>
<protein>
    <recommendedName>
        <fullName evidence="2">Glycoside hydrolase family 3 N-terminal domain-containing protein</fullName>
    </recommendedName>
</protein>
<dbReference type="RefSeq" id="WP_006859597.1">
    <property type="nucleotide sequence ID" value="NZ_GG692770.1"/>
</dbReference>
<feature type="domain" description="Glycoside hydrolase family 3 N-terminal" evidence="2">
    <location>
        <begin position="27"/>
        <end position="153"/>
    </location>
</feature>
<gene>
    <name evidence="3" type="ORF">ROSINTL182_09559</name>
</gene>
<dbReference type="SUPFAM" id="SSF51445">
    <property type="entry name" value="(Trans)glycosidases"/>
    <property type="match status" value="1"/>
</dbReference>
<dbReference type="HOGENOM" id="CLU_1717191_0_0_9"/>
<dbReference type="GO" id="GO:0009251">
    <property type="term" value="P:glucan catabolic process"/>
    <property type="evidence" value="ECO:0007669"/>
    <property type="project" value="TreeGrafter"/>
</dbReference>
<dbReference type="PANTHER" id="PTHR30620">
    <property type="entry name" value="PERIPLASMIC BETA-GLUCOSIDASE-RELATED"/>
    <property type="match status" value="1"/>
</dbReference>
<dbReference type="PANTHER" id="PTHR30620:SF123">
    <property type="entry name" value="BETA-XYLOSIDASE"/>
    <property type="match status" value="1"/>
</dbReference>
<dbReference type="GO" id="GO:0008422">
    <property type="term" value="F:beta-glucosidase activity"/>
    <property type="evidence" value="ECO:0007669"/>
    <property type="project" value="TreeGrafter"/>
</dbReference>
<evidence type="ECO:0000256" key="1">
    <source>
        <dbReference type="ARBA" id="ARBA00022801"/>
    </source>
</evidence>
<dbReference type="InterPro" id="IPR017853">
    <property type="entry name" value="GH"/>
</dbReference>
<dbReference type="InterPro" id="IPR051915">
    <property type="entry name" value="Cellulose_Degrad_GH3"/>
</dbReference>
<organism evidence="3 4">
    <name type="scientific">Roseburia intestinalis L1-82</name>
    <dbReference type="NCBI Taxonomy" id="536231"/>
    <lineage>
        <taxon>Bacteria</taxon>
        <taxon>Bacillati</taxon>
        <taxon>Bacillota</taxon>
        <taxon>Clostridia</taxon>
        <taxon>Lachnospirales</taxon>
        <taxon>Lachnospiraceae</taxon>
        <taxon>Roseburia</taxon>
    </lineage>
</organism>
<dbReference type="Proteomes" id="UP000004828">
    <property type="component" value="Unassembled WGS sequence"/>
</dbReference>
<comment type="caution">
    <text evidence="3">The sequence shown here is derived from an EMBL/GenBank/DDBJ whole genome shotgun (WGS) entry which is preliminary data.</text>
</comment>
<dbReference type="Gene3D" id="3.20.20.300">
    <property type="entry name" value="Glycoside hydrolase, family 3, N-terminal domain"/>
    <property type="match status" value="1"/>
</dbReference>
<sequence length="153" mass="17042">MVQQKVKYTDTERTPAERARALLEEMTLDEKMAQLGCIFPFGDSYDDMEQQALEMPYGIGQVSTLEMRRIGTLEEAAGWQRKMQETAMRQSPHHIPAIFHMEGLCGAFIQEGTSFPSGIARGSGWDPELEEKIAKVVAKQEAACGITHILAPV</sequence>
<dbReference type="Pfam" id="PF00933">
    <property type="entry name" value="Glyco_hydro_3"/>
    <property type="match status" value="1"/>
</dbReference>
<name>C7GHY8_9FIRM</name>
<evidence type="ECO:0000313" key="4">
    <source>
        <dbReference type="Proteomes" id="UP000004828"/>
    </source>
</evidence>
<evidence type="ECO:0000259" key="2">
    <source>
        <dbReference type="Pfam" id="PF00933"/>
    </source>
</evidence>
<accession>C7GHY8</accession>
<keyword evidence="1" id="KW-0378">Hydrolase</keyword>
<dbReference type="EMBL" id="ABYJ02000324">
    <property type="protein sequence ID" value="EEU98563.1"/>
    <property type="molecule type" value="Genomic_DNA"/>
</dbReference>
<dbReference type="InterPro" id="IPR001764">
    <property type="entry name" value="Glyco_hydro_3_N"/>
</dbReference>
<proteinExistence type="predicted"/>
<dbReference type="InterPro" id="IPR036962">
    <property type="entry name" value="Glyco_hydro_3_N_sf"/>
</dbReference>
<reference evidence="3 4" key="1">
    <citation type="submission" date="2009-08" db="EMBL/GenBank/DDBJ databases">
        <authorList>
            <person name="Weinstock G."/>
            <person name="Sodergren E."/>
            <person name="Clifton S."/>
            <person name="Fulton L."/>
            <person name="Fulton B."/>
            <person name="Courtney L."/>
            <person name="Fronick C."/>
            <person name="Harrison M."/>
            <person name="Strong C."/>
            <person name="Farmer C."/>
            <person name="Delahaunty K."/>
            <person name="Markovic C."/>
            <person name="Hall O."/>
            <person name="Minx P."/>
            <person name="Tomlinson C."/>
            <person name="Mitreva M."/>
            <person name="Nelson J."/>
            <person name="Hou S."/>
            <person name="Wollam A."/>
            <person name="Pepin K.H."/>
            <person name="Johnson M."/>
            <person name="Bhonagiri V."/>
            <person name="Nash W.E."/>
            <person name="Warren W."/>
            <person name="Chinwalla A."/>
            <person name="Mardis E.R."/>
            <person name="Wilson R.K."/>
        </authorList>
    </citation>
    <scope>NUCLEOTIDE SEQUENCE [LARGE SCALE GENOMIC DNA]</scope>
    <source>
        <strain evidence="3 4">L1-82</strain>
    </source>
</reference>
<evidence type="ECO:0000313" key="3">
    <source>
        <dbReference type="EMBL" id="EEU98563.1"/>
    </source>
</evidence>